<dbReference type="Proteomes" id="UP000319213">
    <property type="component" value="Unassembled WGS sequence"/>
</dbReference>
<organism evidence="2 3">
    <name type="scientific">Thermopolyspora flexuosa</name>
    <dbReference type="NCBI Taxonomy" id="103836"/>
    <lineage>
        <taxon>Bacteria</taxon>
        <taxon>Bacillati</taxon>
        <taxon>Actinomycetota</taxon>
        <taxon>Actinomycetes</taxon>
        <taxon>Streptosporangiales</taxon>
        <taxon>Streptosporangiaceae</taxon>
        <taxon>Thermopolyspora</taxon>
    </lineage>
</organism>
<evidence type="ECO:0000259" key="1">
    <source>
        <dbReference type="PROSITE" id="PS50943"/>
    </source>
</evidence>
<dbReference type="RefSeq" id="WP_142258972.1">
    <property type="nucleotide sequence ID" value="NZ_VFPQ01000001.1"/>
</dbReference>
<proteinExistence type="predicted"/>
<dbReference type="PROSITE" id="PS50943">
    <property type="entry name" value="HTH_CROC1"/>
    <property type="match status" value="1"/>
</dbReference>
<dbReference type="CDD" id="cd00093">
    <property type="entry name" value="HTH_XRE"/>
    <property type="match status" value="1"/>
</dbReference>
<dbReference type="Gene3D" id="1.10.260.40">
    <property type="entry name" value="lambda repressor-like DNA-binding domains"/>
    <property type="match status" value="1"/>
</dbReference>
<dbReference type="AlphaFoldDB" id="A0A543IWC0"/>
<protein>
    <submittedName>
        <fullName evidence="2">Helix-turn-helix protein</fullName>
    </submittedName>
</protein>
<sequence length="283" mass="32041">MGDNGHSPTMCLRRLGHEMRRLREAAGKSIHETSAELEWSTSKISRLENGLTKRPDVQNIRVLCAAYGVTDEQVIERLVTLAREARRPGWWTKYPDVFRSSFVGLEAEASAITTFELALIPGLLQTADYMRAIMRGARIEDPAEIERRIEARLERQRILTRANPPRYWAIIDEAALIRPLGDREAHRRQLRRLAETGPMEHVTVQVLPLSAGPHPGLSGSFVILDFPEECDRSVVYQETATASHLLEEQEDIDRYTALFRRLCDSALPAEDSIAYLSALADRL</sequence>
<reference evidence="2 3" key="1">
    <citation type="submission" date="2019-06" db="EMBL/GenBank/DDBJ databases">
        <title>Sequencing the genomes of 1000 actinobacteria strains.</title>
        <authorList>
            <person name="Klenk H.-P."/>
        </authorList>
    </citation>
    <scope>NUCLEOTIDE SEQUENCE [LARGE SCALE GENOMIC DNA]</scope>
    <source>
        <strain evidence="2 3">DSM 43186</strain>
    </source>
</reference>
<dbReference type="OrthoDB" id="5177725at2"/>
<evidence type="ECO:0000313" key="2">
    <source>
        <dbReference type="EMBL" id="TQM74865.1"/>
    </source>
</evidence>
<feature type="domain" description="HTH cro/C1-type" evidence="1">
    <location>
        <begin position="19"/>
        <end position="74"/>
    </location>
</feature>
<keyword evidence="3" id="KW-1185">Reference proteome</keyword>
<accession>A0A543IWC0</accession>
<dbReference type="InterPro" id="IPR001387">
    <property type="entry name" value="Cro/C1-type_HTH"/>
</dbReference>
<dbReference type="SMART" id="SM00530">
    <property type="entry name" value="HTH_XRE"/>
    <property type="match status" value="1"/>
</dbReference>
<dbReference type="InterPro" id="IPR043917">
    <property type="entry name" value="DUF5753"/>
</dbReference>
<dbReference type="SUPFAM" id="SSF47413">
    <property type="entry name" value="lambda repressor-like DNA-binding domains"/>
    <property type="match status" value="1"/>
</dbReference>
<comment type="caution">
    <text evidence="2">The sequence shown here is derived from an EMBL/GenBank/DDBJ whole genome shotgun (WGS) entry which is preliminary data.</text>
</comment>
<dbReference type="GO" id="GO:0003677">
    <property type="term" value="F:DNA binding"/>
    <property type="evidence" value="ECO:0007669"/>
    <property type="project" value="InterPro"/>
</dbReference>
<dbReference type="InterPro" id="IPR010982">
    <property type="entry name" value="Lambda_DNA-bd_dom_sf"/>
</dbReference>
<gene>
    <name evidence="2" type="ORF">FHX40_1551</name>
</gene>
<evidence type="ECO:0000313" key="3">
    <source>
        <dbReference type="Proteomes" id="UP000319213"/>
    </source>
</evidence>
<dbReference type="Pfam" id="PF13560">
    <property type="entry name" value="HTH_31"/>
    <property type="match status" value="1"/>
</dbReference>
<dbReference type="EMBL" id="VFPQ01000001">
    <property type="protein sequence ID" value="TQM74865.1"/>
    <property type="molecule type" value="Genomic_DNA"/>
</dbReference>
<dbReference type="Pfam" id="PF19054">
    <property type="entry name" value="DUF5753"/>
    <property type="match status" value="1"/>
</dbReference>
<name>A0A543IWC0_9ACTN</name>